<evidence type="ECO:0000256" key="1">
    <source>
        <dbReference type="SAM" id="Phobius"/>
    </source>
</evidence>
<evidence type="ECO:0000313" key="2">
    <source>
        <dbReference type="EMBL" id="KAH1169193.1"/>
    </source>
</evidence>
<proteinExistence type="predicted"/>
<comment type="caution">
    <text evidence="2">The sequence shown here is derived from an EMBL/GenBank/DDBJ whole genome shotgun (WGS) entry which is preliminary data.</text>
</comment>
<keyword evidence="1" id="KW-1133">Transmembrane helix</keyword>
<organism evidence="2 3">
    <name type="scientific">Mauremys mutica</name>
    <name type="common">yellowpond turtle</name>
    <dbReference type="NCBI Taxonomy" id="74926"/>
    <lineage>
        <taxon>Eukaryota</taxon>
        <taxon>Metazoa</taxon>
        <taxon>Chordata</taxon>
        <taxon>Craniata</taxon>
        <taxon>Vertebrata</taxon>
        <taxon>Euteleostomi</taxon>
        <taxon>Archelosauria</taxon>
        <taxon>Testudinata</taxon>
        <taxon>Testudines</taxon>
        <taxon>Cryptodira</taxon>
        <taxon>Durocryptodira</taxon>
        <taxon>Testudinoidea</taxon>
        <taxon>Geoemydidae</taxon>
        <taxon>Geoemydinae</taxon>
        <taxon>Mauremys</taxon>
    </lineage>
</organism>
<dbReference type="PROSITE" id="PS51257">
    <property type="entry name" value="PROKAR_LIPOPROTEIN"/>
    <property type="match status" value="1"/>
</dbReference>
<name>A0A9D3WXJ5_9SAUR</name>
<keyword evidence="3" id="KW-1185">Reference proteome</keyword>
<dbReference type="AlphaFoldDB" id="A0A9D3WXJ5"/>
<keyword evidence="1" id="KW-0812">Transmembrane</keyword>
<evidence type="ECO:0000313" key="3">
    <source>
        <dbReference type="Proteomes" id="UP000827986"/>
    </source>
</evidence>
<gene>
    <name evidence="2" type="ORF">KIL84_013783</name>
</gene>
<keyword evidence="1" id="KW-0472">Membrane</keyword>
<sequence>MMLWNSKNNGLRCSKQIRSDIFTVLCNISISCINCFLPSQIATMFFLLFYCQAADFSHHSPNTSINILLIETVVSEHSKHTIQSSSSSLISDYHCLMENGKVSQNNKKDFRGKLKHQSESRYVLTTKVISCKYASIKEQDRTNHNMHFNKNSALNCVYGTPNEVSSDTSYASECKTLFVMLIRCFIPL</sequence>
<dbReference type="Proteomes" id="UP000827986">
    <property type="component" value="Unassembled WGS sequence"/>
</dbReference>
<accession>A0A9D3WXJ5</accession>
<protein>
    <submittedName>
        <fullName evidence="2">Uncharacterized protein</fullName>
    </submittedName>
</protein>
<reference evidence="2" key="1">
    <citation type="submission" date="2021-09" db="EMBL/GenBank/DDBJ databases">
        <title>The genome of Mauremys mutica provides insights into the evolution of semi-aquatic lifestyle.</title>
        <authorList>
            <person name="Gong S."/>
            <person name="Gao Y."/>
        </authorList>
    </citation>
    <scope>NUCLEOTIDE SEQUENCE</scope>
    <source>
        <strain evidence="2">MM-2020</strain>
        <tissue evidence="2">Muscle</tissue>
    </source>
</reference>
<dbReference type="EMBL" id="JAHDVG010000485">
    <property type="protein sequence ID" value="KAH1169193.1"/>
    <property type="molecule type" value="Genomic_DNA"/>
</dbReference>
<feature type="transmembrane region" description="Helical" evidence="1">
    <location>
        <begin position="21"/>
        <end position="50"/>
    </location>
</feature>